<feature type="transmembrane region" description="Helical" evidence="6">
    <location>
        <begin position="103"/>
        <end position="124"/>
    </location>
</feature>
<comment type="similarity">
    <text evidence="5">Belongs to the FNT transporter (TC 1.A.16) family.</text>
</comment>
<dbReference type="eggNOG" id="COG2116">
    <property type="taxonomic scope" value="Bacteria"/>
</dbReference>
<comment type="subcellular location">
    <subcellularLocation>
        <location evidence="1">Membrane</location>
        <topology evidence="1">Multi-pass membrane protein</topology>
    </subcellularLocation>
</comment>
<evidence type="ECO:0000313" key="8">
    <source>
        <dbReference type="Proteomes" id="UP000003011"/>
    </source>
</evidence>
<dbReference type="Pfam" id="PF01226">
    <property type="entry name" value="Form_Nir_trans"/>
    <property type="match status" value="1"/>
</dbReference>
<dbReference type="STRING" id="679200.HMPREF9333_00115"/>
<keyword evidence="4 6" id="KW-0472">Membrane</keyword>
<organism evidence="7 8">
    <name type="scientific">Johnsonella ignava ATCC 51276</name>
    <dbReference type="NCBI Taxonomy" id="679200"/>
    <lineage>
        <taxon>Bacteria</taxon>
        <taxon>Bacillati</taxon>
        <taxon>Bacillota</taxon>
        <taxon>Clostridia</taxon>
        <taxon>Lachnospirales</taxon>
        <taxon>Lachnospiraceae</taxon>
        <taxon>Johnsonella</taxon>
    </lineage>
</organism>
<dbReference type="Proteomes" id="UP000003011">
    <property type="component" value="Unassembled WGS sequence"/>
</dbReference>
<dbReference type="AlphaFoldDB" id="G5GEX7"/>
<dbReference type="OrthoDB" id="9786493at2"/>
<keyword evidence="2 6" id="KW-0812">Transmembrane</keyword>
<feature type="transmembrane region" description="Helical" evidence="6">
    <location>
        <begin position="185"/>
        <end position="207"/>
    </location>
</feature>
<dbReference type="GO" id="GO:0005886">
    <property type="term" value="C:plasma membrane"/>
    <property type="evidence" value="ECO:0007669"/>
    <property type="project" value="TreeGrafter"/>
</dbReference>
<evidence type="ECO:0000256" key="2">
    <source>
        <dbReference type="ARBA" id="ARBA00022692"/>
    </source>
</evidence>
<feature type="transmembrane region" description="Helical" evidence="6">
    <location>
        <begin position="154"/>
        <end position="173"/>
    </location>
</feature>
<dbReference type="PANTHER" id="PTHR30520">
    <property type="entry name" value="FORMATE TRANSPORTER-RELATED"/>
    <property type="match status" value="1"/>
</dbReference>
<evidence type="ECO:0000313" key="7">
    <source>
        <dbReference type="EMBL" id="EHI56668.1"/>
    </source>
</evidence>
<proteinExistence type="inferred from homology"/>
<keyword evidence="8" id="KW-1185">Reference proteome</keyword>
<dbReference type="RefSeq" id="WP_005539045.1">
    <property type="nucleotide sequence ID" value="NZ_JH378829.1"/>
</dbReference>
<dbReference type="PATRIC" id="fig|679200.3.peg.125"/>
<name>G5GEX7_9FIRM</name>
<feature type="transmembrane region" description="Helical" evidence="6">
    <location>
        <begin position="27"/>
        <end position="51"/>
    </location>
</feature>
<evidence type="ECO:0008006" key="9">
    <source>
        <dbReference type="Google" id="ProtNLM"/>
    </source>
</evidence>
<evidence type="ECO:0000256" key="5">
    <source>
        <dbReference type="ARBA" id="ARBA00049660"/>
    </source>
</evidence>
<feature type="transmembrane region" description="Helical" evidence="6">
    <location>
        <begin position="243"/>
        <end position="266"/>
    </location>
</feature>
<evidence type="ECO:0000256" key="3">
    <source>
        <dbReference type="ARBA" id="ARBA00022989"/>
    </source>
</evidence>
<dbReference type="Gene3D" id="1.20.1080.10">
    <property type="entry name" value="Glycerol uptake facilitator protein"/>
    <property type="match status" value="1"/>
</dbReference>
<keyword evidence="3 6" id="KW-1133">Transmembrane helix</keyword>
<dbReference type="InterPro" id="IPR000292">
    <property type="entry name" value="For/NO2_transpt"/>
</dbReference>
<dbReference type="EMBL" id="ACZL01000003">
    <property type="protein sequence ID" value="EHI56668.1"/>
    <property type="molecule type" value="Genomic_DNA"/>
</dbReference>
<dbReference type="GO" id="GO:0015499">
    <property type="term" value="F:formate transmembrane transporter activity"/>
    <property type="evidence" value="ECO:0007669"/>
    <property type="project" value="TreeGrafter"/>
</dbReference>
<feature type="transmembrane region" description="Helical" evidence="6">
    <location>
        <begin position="63"/>
        <end position="91"/>
    </location>
</feature>
<dbReference type="InterPro" id="IPR023271">
    <property type="entry name" value="Aquaporin-like"/>
</dbReference>
<protein>
    <recommendedName>
        <fullName evidence="9">Formate/nitrite transporter</fullName>
    </recommendedName>
</protein>
<dbReference type="PANTHER" id="PTHR30520:SF6">
    <property type="entry name" value="FORMATE_NITRATE FAMILY TRANSPORTER (EUROFUNG)"/>
    <property type="match status" value="1"/>
</dbReference>
<dbReference type="HOGENOM" id="CLU_036896_3_0_9"/>
<reference evidence="7 8" key="1">
    <citation type="submission" date="2011-08" db="EMBL/GenBank/DDBJ databases">
        <title>The Genome Sequence of Johnsonella ignava ATCC 51276.</title>
        <authorList>
            <consortium name="The Broad Institute Genome Sequencing Platform"/>
            <person name="Earl A."/>
            <person name="Ward D."/>
            <person name="Feldgarden M."/>
            <person name="Gevers D."/>
            <person name="Izard J."/>
            <person name="Blanton J.M."/>
            <person name="Baranova O.V."/>
            <person name="Dewhirst F.E."/>
            <person name="Young S.K."/>
            <person name="Zeng Q."/>
            <person name="Gargeya S."/>
            <person name="Fitzgerald M."/>
            <person name="Haas B."/>
            <person name="Abouelleil A."/>
            <person name="Alvarado L."/>
            <person name="Arachchi H.M."/>
            <person name="Berlin A."/>
            <person name="Brown A."/>
            <person name="Chapman S.B."/>
            <person name="Chen Z."/>
            <person name="Dunbar C."/>
            <person name="Freedman E."/>
            <person name="Gearin G."/>
            <person name="Gellesch M."/>
            <person name="Goldberg J."/>
            <person name="Griggs A."/>
            <person name="Gujja S."/>
            <person name="Heiman D."/>
            <person name="Howarth C."/>
            <person name="Larson L."/>
            <person name="Lui A."/>
            <person name="MacDonald P.J.P."/>
            <person name="Montmayeur A."/>
            <person name="Murphy C."/>
            <person name="Neiman D."/>
            <person name="Pearson M."/>
            <person name="Priest M."/>
            <person name="Roberts A."/>
            <person name="Saif S."/>
            <person name="Shea T."/>
            <person name="Shenoy N."/>
            <person name="Sisk P."/>
            <person name="Stolte C."/>
            <person name="Sykes S."/>
            <person name="Wortman J."/>
            <person name="Nusbaum C."/>
            <person name="Birren B."/>
        </authorList>
    </citation>
    <scope>NUCLEOTIDE SEQUENCE [LARGE SCALE GENOMIC DNA]</scope>
    <source>
        <strain evidence="7 8">ATCC 51276</strain>
    </source>
</reference>
<evidence type="ECO:0000256" key="4">
    <source>
        <dbReference type="ARBA" id="ARBA00023136"/>
    </source>
</evidence>
<evidence type="ECO:0000256" key="1">
    <source>
        <dbReference type="ARBA" id="ARBA00004141"/>
    </source>
</evidence>
<accession>G5GEX7</accession>
<evidence type="ECO:0000256" key="6">
    <source>
        <dbReference type="SAM" id="Phobius"/>
    </source>
</evidence>
<comment type="caution">
    <text evidence="7">The sequence shown here is derived from an EMBL/GenBank/DDBJ whole genome shotgun (WGS) entry which is preliminary data.</text>
</comment>
<sequence length="271" mass="29043">MLSTKEVMEKYVSLGENKVNTPFLKTLLLAVIAGFFIALAGVGANAAIATIENPSIAKLISAVVFPAGLSMVSCAGCELFTGDSLIVISLLDKKIKFSSMLKCWIIVYIGNLIGSVLIALLASASKQLSLYDSKLAVMTISIAVKKTSLSFSQGLFLGIGCNFLVCIAVLIALSANSTADKIAGVFFPILLFVVSGFEHSVANMYYIPAGIIAKMNPEYLRLAVEKGIEVDRLNISSFLLKNLLPVTIGNLIGGTLVGLLYWYIYLRKVKK</sequence>
<gene>
    <name evidence="7" type="ORF">HMPREF9333_00115</name>
</gene>